<accession>A0AA37PEE9</accession>
<sequence length="171" mass="18718">MPPSVVHFIFIAGSIHLANLRSTKLETHNTLLQTSLEALSEIGNSYPVAQKASLELEGLTEKWKTSNVVEAAKLRNEQNTINGRGVLLGSGEKFEASHAFSNFLDVDFSPLKELEGYFDAWSNQQPPANFNYEHVNLGHVGNGSTLDPGTEWMPDADLGGIDEGACPWLYS</sequence>
<dbReference type="RefSeq" id="XP_049133039.1">
    <property type="nucleotide sequence ID" value="XM_049277082.1"/>
</dbReference>
<dbReference type="GeneID" id="73331672"/>
<protein>
    <submittedName>
        <fullName evidence="1">Uncharacterized protein</fullName>
    </submittedName>
</protein>
<comment type="caution">
    <text evidence="1">The sequence shown here is derived from an EMBL/GenBank/DDBJ whole genome shotgun (WGS) entry which is preliminary data.</text>
</comment>
<proteinExistence type="predicted"/>
<dbReference type="EMBL" id="BQXU01000039">
    <property type="protein sequence ID" value="GKT50689.1"/>
    <property type="molecule type" value="Genomic_DNA"/>
</dbReference>
<dbReference type="AlphaFoldDB" id="A0AA37PEE9"/>
<name>A0AA37PEE9_9PEZI</name>
<organism evidence="1 2">
    <name type="scientific">Colletotrichum spaethianum</name>
    <dbReference type="NCBI Taxonomy" id="700344"/>
    <lineage>
        <taxon>Eukaryota</taxon>
        <taxon>Fungi</taxon>
        <taxon>Dikarya</taxon>
        <taxon>Ascomycota</taxon>
        <taxon>Pezizomycotina</taxon>
        <taxon>Sordariomycetes</taxon>
        <taxon>Hypocreomycetidae</taxon>
        <taxon>Glomerellales</taxon>
        <taxon>Glomerellaceae</taxon>
        <taxon>Colletotrichum</taxon>
        <taxon>Colletotrichum spaethianum species complex</taxon>
    </lineage>
</organism>
<keyword evidence="2" id="KW-1185">Reference proteome</keyword>
<evidence type="ECO:0000313" key="1">
    <source>
        <dbReference type="EMBL" id="GKT50689.1"/>
    </source>
</evidence>
<reference evidence="1 2" key="1">
    <citation type="submission" date="2022-03" db="EMBL/GenBank/DDBJ databases">
        <title>Genome data of Colletotrichum spp.</title>
        <authorList>
            <person name="Utami Y.D."/>
            <person name="Hiruma K."/>
        </authorList>
    </citation>
    <scope>NUCLEOTIDE SEQUENCE [LARGE SCALE GENOMIC DNA]</scope>
    <source>
        <strain evidence="1 2">MAFF 239500</strain>
    </source>
</reference>
<gene>
    <name evidence="1" type="ORF">ColSpa_10870</name>
</gene>
<evidence type="ECO:0000313" key="2">
    <source>
        <dbReference type="Proteomes" id="UP001055115"/>
    </source>
</evidence>
<dbReference type="Proteomes" id="UP001055115">
    <property type="component" value="Unassembled WGS sequence"/>
</dbReference>